<dbReference type="OMA" id="ITACDEV"/>
<dbReference type="Pfam" id="PF00549">
    <property type="entry name" value="Ligase_CoA"/>
    <property type="match status" value="1"/>
</dbReference>
<keyword evidence="7 13" id="KW-0460">Magnesium</keyword>
<dbReference type="SUPFAM" id="SSF52210">
    <property type="entry name" value="Succinyl-CoA synthetase domains"/>
    <property type="match status" value="1"/>
</dbReference>
<keyword evidence="4 13" id="KW-0479">Metal-binding</keyword>
<evidence type="ECO:0000259" key="15">
    <source>
        <dbReference type="Pfam" id="PF08442"/>
    </source>
</evidence>
<evidence type="ECO:0000256" key="3">
    <source>
        <dbReference type="ARBA" id="ARBA00022598"/>
    </source>
</evidence>
<evidence type="ECO:0000256" key="9">
    <source>
        <dbReference type="ARBA" id="ARBA00023128"/>
    </source>
</evidence>
<feature type="binding site" evidence="13">
    <location>
        <position position="243"/>
    </location>
    <ligand>
        <name>Mg(2+)</name>
        <dbReference type="ChEBI" id="CHEBI:18420"/>
    </ligand>
</feature>
<evidence type="ECO:0000259" key="14">
    <source>
        <dbReference type="Pfam" id="PF00549"/>
    </source>
</evidence>
<evidence type="ECO:0000313" key="17">
    <source>
        <dbReference type="Proteomes" id="UP000014500"/>
    </source>
</evidence>
<dbReference type="InterPro" id="IPR005809">
    <property type="entry name" value="Succ_CoA_ligase-like_bsu"/>
</dbReference>
<evidence type="ECO:0000313" key="16">
    <source>
        <dbReference type="EnsemblMetazoa" id="SMAR006027-PA"/>
    </source>
</evidence>
<name>T1IXT4_STRMM</name>
<dbReference type="GO" id="GO:0004775">
    <property type="term" value="F:succinate-CoA ligase (ADP-forming) activity"/>
    <property type="evidence" value="ECO:0007669"/>
    <property type="project" value="UniProtKB-UniRule"/>
</dbReference>
<feature type="domain" description="ATP-citrate synthase/succinyl-CoA ligase C-terminal" evidence="14">
    <location>
        <begin position="306"/>
        <end position="426"/>
    </location>
</feature>
<feature type="binding site" evidence="13">
    <location>
        <begin position="365"/>
        <end position="367"/>
    </location>
    <ligand>
        <name>substrate</name>
        <note>ligand shared with subunit alpha</note>
    </ligand>
</feature>
<dbReference type="Gene3D" id="3.30.1490.20">
    <property type="entry name" value="ATP-grasp fold, A domain"/>
    <property type="match status" value="1"/>
</dbReference>
<dbReference type="Gene3D" id="3.30.470.20">
    <property type="entry name" value="ATP-grasp fold, B domain"/>
    <property type="match status" value="1"/>
</dbReference>
<comment type="subcellular location">
    <subcellularLocation>
        <location evidence="13">Mitochondrion</location>
    </subcellularLocation>
</comment>
<dbReference type="InterPro" id="IPR013815">
    <property type="entry name" value="ATP_grasp_subdomain_1"/>
</dbReference>
<evidence type="ECO:0000256" key="2">
    <source>
        <dbReference type="ARBA" id="ARBA00022532"/>
    </source>
</evidence>
<comment type="similarity">
    <text evidence="13">Belongs to the succinate/malate CoA ligase beta subunit family. ATP-specific subunit beta subfamily.</text>
</comment>
<feature type="binding site" evidence="13">
    <location>
        <position position="257"/>
    </location>
    <ligand>
        <name>Mg(2+)</name>
        <dbReference type="ChEBI" id="CHEBI:18420"/>
    </ligand>
</feature>
<dbReference type="FunFam" id="3.30.470.20:FF:000002">
    <property type="entry name" value="Succinate--CoA ligase [ADP-forming] subunit beta"/>
    <property type="match status" value="1"/>
</dbReference>
<feature type="domain" description="ATP-grasp fold succinyl-CoA synthetase-type" evidence="15">
    <location>
        <begin position="40"/>
        <end position="246"/>
    </location>
</feature>
<dbReference type="UniPathway" id="UPA00223">
    <property type="reaction ID" value="UER00999"/>
</dbReference>
<comment type="catalytic activity">
    <reaction evidence="13">
        <text>succinate + ATP + CoA = succinyl-CoA + ADP + phosphate</text>
        <dbReference type="Rhea" id="RHEA:17661"/>
        <dbReference type="ChEBI" id="CHEBI:30031"/>
        <dbReference type="ChEBI" id="CHEBI:30616"/>
        <dbReference type="ChEBI" id="CHEBI:43474"/>
        <dbReference type="ChEBI" id="CHEBI:57287"/>
        <dbReference type="ChEBI" id="CHEBI:57292"/>
        <dbReference type="ChEBI" id="CHEBI:456216"/>
        <dbReference type="EC" id="6.2.1.5"/>
    </reaction>
</comment>
<dbReference type="PROSITE" id="PS01217">
    <property type="entry name" value="SUCCINYL_COA_LIG_3"/>
    <property type="match status" value="1"/>
</dbReference>
<evidence type="ECO:0000256" key="10">
    <source>
        <dbReference type="ARBA" id="ARBA00052879"/>
    </source>
</evidence>
<evidence type="ECO:0000256" key="6">
    <source>
        <dbReference type="ARBA" id="ARBA00022840"/>
    </source>
</evidence>
<comment type="catalytic activity">
    <reaction evidence="10">
        <text>GTP + succinate + CoA = succinyl-CoA + GDP + phosphate</text>
        <dbReference type="Rhea" id="RHEA:22120"/>
        <dbReference type="ChEBI" id="CHEBI:30031"/>
        <dbReference type="ChEBI" id="CHEBI:37565"/>
        <dbReference type="ChEBI" id="CHEBI:43474"/>
        <dbReference type="ChEBI" id="CHEBI:57287"/>
        <dbReference type="ChEBI" id="CHEBI:57292"/>
        <dbReference type="ChEBI" id="CHEBI:58189"/>
        <dbReference type="EC" id="6.2.1.4"/>
    </reaction>
</comment>
<organism evidence="16 17">
    <name type="scientific">Strigamia maritima</name>
    <name type="common">European centipede</name>
    <name type="synonym">Geophilus maritimus</name>
    <dbReference type="NCBI Taxonomy" id="126957"/>
    <lineage>
        <taxon>Eukaryota</taxon>
        <taxon>Metazoa</taxon>
        <taxon>Ecdysozoa</taxon>
        <taxon>Arthropoda</taxon>
        <taxon>Myriapoda</taxon>
        <taxon>Chilopoda</taxon>
        <taxon>Pleurostigmophora</taxon>
        <taxon>Geophilomorpha</taxon>
        <taxon>Linotaeniidae</taxon>
        <taxon>Strigamia</taxon>
    </lineage>
</organism>
<comment type="subunit">
    <text evidence="12">Heterodimer of an alpha and a beta subunit. The beta subunit determines specificity for GTP.</text>
</comment>
<keyword evidence="17" id="KW-1185">Reference proteome</keyword>
<reference evidence="16" key="2">
    <citation type="submission" date="2015-02" db="UniProtKB">
        <authorList>
            <consortium name="EnsemblMetazoa"/>
        </authorList>
    </citation>
    <scope>IDENTIFICATION</scope>
</reference>
<dbReference type="HOGENOM" id="CLU_037430_0_0_1"/>
<evidence type="ECO:0000256" key="1">
    <source>
        <dbReference type="ARBA" id="ARBA00005064"/>
    </source>
</evidence>
<comment type="function">
    <text evidence="11">GTP-specific succinyl-CoA synthetase functions in the citric acid cycle (TCA), coupling the hydrolysis of succinyl-CoA to the synthesis of GTP and thus represents the only step of substrate-level phosphorylation in the TCA. The beta subunit provides nucleotide specificity of the enzyme and binds the substrate succinate, while the binding sites for coenzyme A and phosphate are found in the alpha subunit.</text>
</comment>
<dbReference type="HAMAP" id="MF_00558">
    <property type="entry name" value="Succ_CoA_beta"/>
    <property type="match status" value="1"/>
</dbReference>
<evidence type="ECO:0000256" key="7">
    <source>
        <dbReference type="ARBA" id="ARBA00022842"/>
    </source>
</evidence>
<keyword evidence="9 13" id="KW-0496">Mitochondrion</keyword>
<comment type="pathway">
    <text evidence="1 13">Carbohydrate metabolism; tricarboxylic acid cycle; succinate from succinyl-CoA (ligase route): step 1/1.</text>
</comment>
<evidence type="ECO:0000256" key="12">
    <source>
        <dbReference type="ARBA" id="ARBA00063570"/>
    </source>
</evidence>
<dbReference type="EMBL" id="JH431661">
    <property type="status" value="NOT_ANNOTATED_CDS"/>
    <property type="molecule type" value="Genomic_DNA"/>
</dbReference>
<proteinExistence type="inferred from homology"/>
<dbReference type="PANTHER" id="PTHR11815:SF1">
    <property type="entry name" value="SUCCINATE--COA LIGASE [ADP-FORMING] SUBUNIT BETA, MITOCHONDRIAL"/>
    <property type="match status" value="1"/>
</dbReference>
<dbReference type="FunFam" id="3.40.50.261:FF:000001">
    <property type="entry name" value="Succinate--CoA ligase [ADP-forming] subunit beta"/>
    <property type="match status" value="1"/>
</dbReference>
<dbReference type="Proteomes" id="UP000014500">
    <property type="component" value="Unassembled WGS sequence"/>
</dbReference>
<dbReference type="GO" id="GO:0006099">
    <property type="term" value="P:tricarboxylic acid cycle"/>
    <property type="evidence" value="ECO:0007669"/>
    <property type="project" value="UniProtKB-UniRule"/>
</dbReference>
<dbReference type="PIRSF" id="PIRSF001554">
    <property type="entry name" value="SucCS_beta"/>
    <property type="match status" value="1"/>
</dbReference>
<dbReference type="HAMAP" id="MF_03220">
    <property type="entry name" value="Succ_CoA_betaA_euk"/>
    <property type="match status" value="1"/>
</dbReference>
<dbReference type="InterPro" id="IPR034723">
    <property type="entry name" value="Succ_CoA_betaA_euk"/>
</dbReference>
<dbReference type="Gene3D" id="3.40.50.261">
    <property type="entry name" value="Succinyl-CoA synthetase domains"/>
    <property type="match status" value="1"/>
</dbReference>
<dbReference type="GO" id="GO:0006104">
    <property type="term" value="P:succinyl-CoA metabolic process"/>
    <property type="evidence" value="ECO:0007669"/>
    <property type="project" value="TreeGrafter"/>
</dbReference>
<feature type="binding site" evidence="13">
    <location>
        <position position="84"/>
    </location>
    <ligand>
        <name>ATP</name>
        <dbReference type="ChEBI" id="CHEBI:30616"/>
    </ligand>
</feature>
<dbReference type="PANTHER" id="PTHR11815">
    <property type="entry name" value="SUCCINYL-COA SYNTHETASE BETA CHAIN"/>
    <property type="match status" value="1"/>
</dbReference>
<feature type="binding site" evidence="13">
    <location>
        <position position="308"/>
    </location>
    <ligand>
        <name>substrate</name>
        <note>ligand shared with subunit alpha</note>
    </ligand>
</feature>
<dbReference type="eggNOG" id="KOG2799">
    <property type="taxonomic scope" value="Eukaryota"/>
</dbReference>
<dbReference type="InterPro" id="IPR005811">
    <property type="entry name" value="SUCC_ACL_C"/>
</dbReference>
<dbReference type="NCBIfam" id="NF001913">
    <property type="entry name" value="PRK00696.1"/>
    <property type="match status" value="1"/>
</dbReference>
<evidence type="ECO:0000256" key="8">
    <source>
        <dbReference type="ARBA" id="ARBA00022946"/>
    </source>
</evidence>
<dbReference type="InterPro" id="IPR017866">
    <property type="entry name" value="Succ-CoA_synthase_bsu_CS"/>
</dbReference>
<keyword evidence="2 13" id="KW-0816">Tricarboxylic acid cycle</keyword>
<feature type="site" description="Important for substrate specificity" evidence="13">
    <location>
        <position position="80"/>
    </location>
</feature>
<dbReference type="EC" id="6.2.1.5" evidence="13"/>
<dbReference type="GO" id="GO:0004776">
    <property type="term" value="F:succinate-CoA ligase (GDP-forming) activity"/>
    <property type="evidence" value="ECO:0007669"/>
    <property type="project" value="UniProtKB-EC"/>
</dbReference>
<dbReference type="STRING" id="126957.T1IXT4"/>
<evidence type="ECO:0000256" key="11">
    <source>
        <dbReference type="ARBA" id="ARBA00053833"/>
    </source>
</evidence>
<feature type="site" description="Important for substrate specificity" evidence="13">
    <location>
        <position position="148"/>
    </location>
</feature>
<keyword evidence="8" id="KW-0809">Transit peptide</keyword>
<comment type="subunit">
    <text evidence="13">Heterodimer of an alpha and a beta subunit. The beta subunit determines specificity for ATP.</text>
</comment>
<keyword evidence="5 13" id="KW-0547">Nucleotide-binding</keyword>
<protein>
    <recommendedName>
        <fullName evidence="13">Succinate--CoA ligase [ADP-forming] subunit beta, mitochondrial</fullName>
        <ecNumber evidence="13">6.2.1.5</ecNumber>
    </recommendedName>
    <alternativeName>
        <fullName evidence="13">ATP-specific succinyl-CoA synthetase subunit beta</fullName>
        <shortName evidence="13">A-SCS</shortName>
    </alternativeName>
    <alternativeName>
        <fullName evidence="13">Succinyl-CoA synthetase beta-A chain</fullName>
        <shortName evidence="13">SCS-betaA</shortName>
    </alternativeName>
</protein>
<dbReference type="EnsemblMetazoa" id="SMAR006027-RA">
    <property type="protein sequence ID" value="SMAR006027-PA"/>
    <property type="gene ID" value="SMAR006027"/>
</dbReference>
<dbReference type="PhylomeDB" id="T1IXT4"/>
<dbReference type="InterPro" id="IPR013650">
    <property type="entry name" value="ATP-grasp_succ-CoA_synth-type"/>
</dbReference>
<sequence>MAANLCRGFFLGEKLILNNSLKLANRYQAAIVYQQRRKLNVHEHNSFTLMKQEGIPVPNFGVAKSADEAFTLAKKLNTKDLVVKAQVLTGGRGKGSFKNGYKGGVKLVFSPDEVKDVAEKMIGQLLITKQTGEKGRICNAVMVCERLFHRKEYYFAIMMERAFAGPVIIASSQGGMNIEEVAAENPDAIITAPIDIMEGLTDATANDVAVKIGFGPQAKEAARIFQNIYKLFLKYDATMIEINPFAEIQDGKIYCLDAKLRFDDNADFRQKELFALRDWSQEDKREVEAAQVNLNYIALDGDIGCLVNGAGLAMATMDIIKLHGGEPANFLDVGGGATASQVTEAFKIITSDPRVQAILVNIFGGIMRCDVIAEGIIMAAQTLDLKIPIVVRLQGTQVDDAKALIAASSLRILACDNLDEAAKMVVKLSSIVGLAKSSGVDVKFELPI</sequence>
<evidence type="ECO:0000256" key="13">
    <source>
        <dbReference type="HAMAP-Rule" id="MF_03220"/>
    </source>
</evidence>
<feature type="binding site" evidence="13">
    <location>
        <begin position="91"/>
        <end position="93"/>
    </location>
    <ligand>
        <name>ATP</name>
        <dbReference type="ChEBI" id="CHEBI:30616"/>
    </ligand>
</feature>
<evidence type="ECO:0000256" key="4">
    <source>
        <dbReference type="ARBA" id="ARBA00022723"/>
    </source>
</evidence>
<evidence type="ECO:0000256" key="5">
    <source>
        <dbReference type="ARBA" id="ARBA00022741"/>
    </source>
</evidence>
<comment type="cofactor">
    <cofactor evidence="13">
        <name>Mg(2+)</name>
        <dbReference type="ChEBI" id="CHEBI:18420"/>
    </cofactor>
    <text evidence="13">Binds 1 Mg(2+) ion per subunit.</text>
</comment>
<dbReference type="GO" id="GO:0005739">
    <property type="term" value="C:mitochondrion"/>
    <property type="evidence" value="ECO:0007669"/>
    <property type="project" value="UniProtKB-SubCell"/>
</dbReference>
<keyword evidence="3 13" id="KW-0436">Ligase</keyword>
<comment type="function">
    <text evidence="13">ATP-specific succinyl-CoA synthetase functions in the citric acid cycle (TCA), coupling the hydrolysis of succinyl-CoA to the synthesis of ATP and thus represents the only step of substrate-level phosphorylation in the TCA. The beta subunit provides nucleotide specificity of the enzyme and binds the substrate succinate, while the binding sites for coenzyme A and phosphate are found in the alpha subunit.</text>
</comment>
<dbReference type="Pfam" id="PF08442">
    <property type="entry name" value="ATP-grasp_2"/>
    <property type="match status" value="1"/>
</dbReference>
<dbReference type="AlphaFoldDB" id="T1IXT4"/>
<dbReference type="FunFam" id="3.30.1490.20:FF:000004">
    <property type="entry name" value="Succinate--CoA ligase [ADP-forming] subunit beta, mitochondrial"/>
    <property type="match status" value="1"/>
</dbReference>
<dbReference type="SUPFAM" id="SSF56059">
    <property type="entry name" value="Glutathione synthetase ATP-binding domain-like"/>
    <property type="match status" value="1"/>
</dbReference>
<dbReference type="NCBIfam" id="TIGR01016">
    <property type="entry name" value="sucCoAbeta"/>
    <property type="match status" value="1"/>
</dbReference>
<keyword evidence="6 13" id="KW-0067">ATP-binding</keyword>
<accession>T1IXT4</accession>
<dbReference type="GO" id="GO:0042709">
    <property type="term" value="C:succinate-CoA ligase complex"/>
    <property type="evidence" value="ECO:0007669"/>
    <property type="project" value="TreeGrafter"/>
</dbReference>
<dbReference type="GO" id="GO:0000287">
    <property type="term" value="F:magnesium ion binding"/>
    <property type="evidence" value="ECO:0007669"/>
    <property type="project" value="UniProtKB-UniRule"/>
</dbReference>
<dbReference type="GO" id="GO:0005524">
    <property type="term" value="F:ATP binding"/>
    <property type="evidence" value="ECO:0007669"/>
    <property type="project" value="UniProtKB-UniRule"/>
</dbReference>
<dbReference type="InterPro" id="IPR016102">
    <property type="entry name" value="Succinyl-CoA_synth-like"/>
</dbReference>
<reference evidence="17" key="1">
    <citation type="submission" date="2011-05" db="EMBL/GenBank/DDBJ databases">
        <authorList>
            <person name="Richards S.R."/>
            <person name="Qu J."/>
            <person name="Jiang H."/>
            <person name="Jhangiani S.N."/>
            <person name="Agravi P."/>
            <person name="Goodspeed R."/>
            <person name="Gross S."/>
            <person name="Mandapat C."/>
            <person name="Jackson L."/>
            <person name="Mathew T."/>
            <person name="Pu L."/>
            <person name="Thornton R."/>
            <person name="Saada N."/>
            <person name="Wilczek-Boney K.B."/>
            <person name="Lee S."/>
            <person name="Kovar C."/>
            <person name="Wu Y."/>
            <person name="Scherer S.E."/>
            <person name="Worley K.C."/>
            <person name="Muzny D.M."/>
            <person name="Gibbs R."/>
        </authorList>
    </citation>
    <scope>NUCLEOTIDE SEQUENCE</scope>
    <source>
        <strain evidence="17">Brora</strain>
    </source>
</reference>